<dbReference type="Proteomes" id="UP000654482">
    <property type="component" value="Unassembled WGS sequence"/>
</dbReference>
<evidence type="ECO:0000313" key="2">
    <source>
        <dbReference type="Proteomes" id="UP000654482"/>
    </source>
</evidence>
<comment type="caution">
    <text evidence="1">The sequence shown here is derived from an EMBL/GenBank/DDBJ whole genome shotgun (WGS) entry which is preliminary data.</text>
</comment>
<keyword evidence="2" id="KW-1185">Reference proteome</keyword>
<sequence>MNAGYTLATSTILSTAIVLGWAEGVQCKFFISPNPSATQKTEFNFKIMSYDLNFWRETQPIQLSATQIRDRLYEGKDVEGLSVLDEQVIWTAFFEEFPNLERQDFAWDWEGEDSFFLLWLNTVQKSHEIKGITVSCGSILLTHPNAIAKILNAAQNVGCTLYDPQVQSVNRYQYEERERNLVTP</sequence>
<reference evidence="1" key="1">
    <citation type="submission" date="2020-10" db="EMBL/GenBank/DDBJ databases">
        <authorList>
            <person name="Castelo-Branco R."/>
            <person name="Eusebio N."/>
            <person name="Adriana R."/>
            <person name="Vieira A."/>
            <person name="Brugerolle De Fraissinette N."/>
            <person name="Rezende De Castro R."/>
            <person name="Schneider M.P."/>
            <person name="Vasconcelos V."/>
            <person name="Leao P.N."/>
        </authorList>
    </citation>
    <scope>NUCLEOTIDE SEQUENCE</scope>
    <source>
        <strain evidence="1">LEGE 07157</strain>
    </source>
</reference>
<dbReference type="EMBL" id="JADEWZ010000024">
    <property type="protein sequence ID" value="MBE9117368.1"/>
    <property type="molecule type" value="Genomic_DNA"/>
</dbReference>
<dbReference type="RefSeq" id="WP_194030457.1">
    <property type="nucleotide sequence ID" value="NZ_JADEWZ010000024.1"/>
</dbReference>
<dbReference type="AlphaFoldDB" id="A0A8J7DY45"/>
<organism evidence="1 2">
    <name type="scientific">Lusitaniella coriacea LEGE 07157</name>
    <dbReference type="NCBI Taxonomy" id="945747"/>
    <lineage>
        <taxon>Bacteria</taxon>
        <taxon>Bacillati</taxon>
        <taxon>Cyanobacteriota</taxon>
        <taxon>Cyanophyceae</taxon>
        <taxon>Spirulinales</taxon>
        <taxon>Lusitaniellaceae</taxon>
        <taxon>Lusitaniella</taxon>
    </lineage>
</organism>
<evidence type="ECO:0000313" key="1">
    <source>
        <dbReference type="EMBL" id="MBE9117368.1"/>
    </source>
</evidence>
<name>A0A8J7DY45_9CYAN</name>
<accession>A0A8J7DY45</accession>
<protein>
    <submittedName>
        <fullName evidence="1">Uncharacterized protein</fullName>
    </submittedName>
</protein>
<gene>
    <name evidence="1" type="ORF">IQ249_15825</name>
</gene>
<proteinExistence type="predicted"/>